<organism evidence="3 4">
    <name type="scientific">Inhella proteolytica</name>
    <dbReference type="NCBI Taxonomy" id="2795029"/>
    <lineage>
        <taxon>Bacteria</taxon>
        <taxon>Pseudomonadati</taxon>
        <taxon>Pseudomonadota</taxon>
        <taxon>Betaproteobacteria</taxon>
        <taxon>Burkholderiales</taxon>
        <taxon>Sphaerotilaceae</taxon>
        <taxon>Inhella</taxon>
    </lineage>
</organism>
<dbReference type="InterPro" id="IPR038673">
    <property type="entry name" value="OprB_sf"/>
</dbReference>
<reference evidence="3" key="1">
    <citation type="submission" date="2020-12" db="EMBL/GenBank/DDBJ databases">
        <title>The genome sequence of Inhella sp. 1Y17.</title>
        <authorList>
            <person name="Liu Y."/>
        </authorList>
    </citation>
    <scope>NUCLEOTIDE SEQUENCE</scope>
    <source>
        <strain evidence="3">1Y17</strain>
    </source>
</reference>
<evidence type="ECO:0000313" key="3">
    <source>
        <dbReference type="EMBL" id="MBH9578484.1"/>
    </source>
</evidence>
<dbReference type="GO" id="GO:0015288">
    <property type="term" value="F:porin activity"/>
    <property type="evidence" value="ECO:0007669"/>
    <property type="project" value="InterPro"/>
</dbReference>
<dbReference type="InterPro" id="IPR007049">
    <property type="entry name" value="Carb-sel_porin_OprB"/>
</dbReference>
<dbReference type="Gene3D" id="2.40.160.180">
    <property type="entry name" value="Carbohydrate-selective porin OprB"/>
    <property type="match status" value="1"/>
</dbReference>
<feature type="chain" id="PRO_5038163216" evidence="2">
    <location>
        <begin position="31"/>
        <end position="395"/>
    </location>
</feature>
<dbReference type="Pfam" id="PF04966">
    <property type="entry name" value="OprB"/>
    <property type="match status" value="1"/>
</dbReference>
<name>A0A931J2Q4_9BURK</name>
<keyword evidence="2" id="KW-0732">Signal</keyword>
<accession>A0A931J2Q4</accession>
<dbReference type="GO" id="GO:0008643">
    <property type="term" value="P:carbohydrate transport"/>
    <property type="evidence" value="ECO:0007669"/>
    <property type="project" value="InterPro"/>
</dbReference>
<dbReference type="EMBL" id="JAEDAK010000012">
    <property type="protein sequence ID" value="MBH9578484.1"/>
    <property type="molecule type" value="Genomic_DNA"/>
</dbReference>
<evidence type="ECO:0000313" key="4">
    <source>
        <dbReference type="Proteomes" id="UP000613266"/>
    </source>
</evidence>
<protein>
    <submittedName>
        <fullName evidence="3">Carbohydrate porin</fullName>
    </submittedName>
</protein>
<keyword evidence="4" id="KW-1185">Reference proteome</keyword>
<gene>
    <name evidence="3" type="ORF">I7X39_16445</name>
</gene>
<feature type="signal peptide" evidence="2">
    <location>
        <begin position="1"/>
        <end position="30"/>
    </location>
</feature>
<dbReference type="GO" id="GO:0016020">
    <property type="term" value="C:membrane"/>
    <property type="evidence" value="ECO:0007669"/>
    <property type="project" value="InterPro"/>
</dbReference>
<comment type="similarity">
    <text evidence="1 2">Belongs to the OprB family.</text>
</comment>
<comment type="caution">
    <text evidence="3">The sequence shown here is derived from an EMBL/GenBank/DDBJ whole genome shotgun (WGS) entry which is preliminary data.</text>
</comment>
<evidence type="ECO:0000256" key="2">
    <source>
        <dbReference type="RuleBase" id="RU363072"/>
    </source>
</evidence>
<dbReference type="Proteomes" id="UP000613266">
    <property type="component" value="Unassembled WGS sequence"/>
</dbReference>
<dbReference type="AlphaFoldDB" id="A0A931J2Q4"/>
<dbReference type="RefSeq" id="WP_198112249.1">
    <property type="nucleotide sequence ID" value="NZ_JAEDAK010000012.1"/>
</dbReference>
<evidence type="ECO:0000256" key="1">
    <source>
        <dbReference type="ARBA" id="ARBA00008769"/>
    </source>
</evidence>
<sequence>MTFSISFCCSARQGAFAWALALAAAAPAAAMEAPVELEASLSSLLQHAPATLAASGTAQTRLSSRVDLQARAPAGSWGPVQVQAFGHLRLGRGEGLALRPGYSSTPNSLAFQVPEDPREATLAQAGLELATPPTEAGPAWSLSLGKLDPFAYFDANRLADDESRQFLNNALVHNPLLDSGGDIGADRYGFAPGAVLTWRAAGAAGEADEAEGAVQGRSASLGWFSRTALRRALLIVQLEQPLSLLPQRGRLRAYAWQQGRGEGFDGVQRRHRGLGFSLDQALTPHLAVFARWGHQTQGRVRFGRALVAGLEWQGGAWGRSADGLGLALARLRTSAGFAAASDPAARGSEQLAELYYRWQWLPQLELSPDVQWLRRLGGQTGPQGRVMGLRLRVTL</sequence>
<proteinExistence type="inferred from homology"/>